<keyword evidence="1" id="KW-0808">Transferase</keyword>
<keyword evidence="2" id="KW-1185">Reference proteome</keyword>
<dbReference type="AlphaFoldDB" id="A0A225VLS2"/>
<gene>
    <name evidence="1" type="ORF">PHMEG_00022147</name>
</gene>
<dbReference type="OrthoDB" id="2379186at2759"/>
<dbReference type="Proteomes" id="UP000198211">
    <property type="component" value="Unassembled WGS sequence"/>
</dbReference>
<organism evidence="1 2">
    <name type="scientific">Phytophthora megakarya</name>
    <dbReference type="NCBI Taxonomy" id="4795"/>
    <lineage>
        <taxon>Eukaryota</taxon>
        <taxon>Sar</taxon>
        <taxon>Stramenopiles</taxon>
        <taxon>Oomycota</taxon>
        <taxon>Peronosporomycetes</taxon>
        <taxon>Peronosporales</taxon>
        <taxon>Peronosporaceae</taxon>
        <taxon>Phytophthora</taxon>
    </lineage>
</organism>
<protein>
    <submittedName>
        <fullName evidence="1">Serine/threonine protein kinase</fullName>
    </submittedName>
</protein>
<evidence type="ECO:0000313" key="1">
    <source>
        <dbReference type="EMBL" id="OWZ05707.1"/>
    </source>
</evidence>
<sequence>MCFYVGDVCVFRGEEKATGPMKIPLKELYTKLTWRYDDAPYVFGYAAVGYQVSLAIIEKKNTSENPKRSIAVEIGQYNLERLDRRLSLLLALLNLATLFRPVVKLIRSVCYLEYETILRPNGVTLSFTEAAVVKKYPNDMPHRALIEKLSKLHRRMKEANVLNVQVFKSANTVGI</sequence>
<dbReference type="GO" id="GO:0004674">
    <property type="term" value="F:protein serine/threonine kinase activity"/>
    <property type="evidence" value="ECO:0007669"/>
    <property type="project" value="UniProtKB-KW"/>
</dbReference>
<evidence type="ECO:0000313" key="2">
    <source>
        <dbReference type="Proteomes" id="UP000198211"/>
    </source>
</evidence>
<keyword evidence="1" id="KW-0723">Serine/threonine-protein kinase</keyword>
<proteinExistence type="predicted"/>
<dbReference type="EMBL" id="NBNE01004292">
    <property type="protein sequence ID" value="OWZ05707.1"/>
    <property type="molecule type" value="Genomic_DNA"/>
</dbReference>
<comment type="caution">
    <text evidence="1">The sequence shown here is derived from an EMBL/GenBank/DDBJ whole genome shotgun (WGS) entry which is preliminary data.</text>
</comment>
<keyword evidence="1" id="KW-0418">Kinase</keyword>
<name>A0A225VLS2_9STRA</name>
<accession>A0A225VLS2</accession>
<reference evidence="2" key="1">
    <citation type="submission" date="2017-03" db="EMBL/GenBank/DDBJ databases">
        <title>Phytopthora megakarya and P. palmivora, two closely related causual agents of cacao black pod achieved similar genome size and gene model numbers by different mechanisms.</title>
        <authorList>
            <person name="Ali S."/>
            <person name="Shao J."/>
            <person name="Larry D.J."/>
            <person name="Kronmiller B."/>
            <person name="Shen D."/>
            <person name="Strem M.D."/>
            <person name="Melnick R.L."/>
            <person name="Guiltinan M.J."/>
            <person name="Tyler B.M."/>
            <person name="Meinhardt L.W."/>
            <person name="Bailey B.A."/>
        </authorList>
    </citation>
    <scope>NUCLEOTIDE SEQUENCE [LARGE SCALE GENOMIC DNA]</scope>
    <source>
        <strain evidence="2">zdho120</strain>
    </source>
</reference>